<keyword evidence="3" id="KW-1185">Reference proteome</keyword>
<evidence type="ECO:0000313" key="3">
    <source>
        <dbReference type="Proteomes" id="UP001341840"/>
    </source>
</evidence>
<evidence type="ECO:0000256" key="1">
    <source>
        <dbReference type="SAM" id="Phobius"/>
    </source>
</evidence>
<dbReference type="Proteomes" id="UP001341840">
    <property type="component" value="Unassembled WGS sequence"/>
</dbReference>
<sequence>MSGACGRTCLAETFPSCYQGTVQTHERVARVHCALFSSFWLFFMNSLLPMSSLAFPLSFSIPKGLIYTNKLIKASNGKAFRFRKGEAEKMRDAWLARAAKRL</sequence>
<gene>
    <name evidence="2" type="ORF">PIB30_105548</name>
</gene>
<name>A0ABU6VYH0_9FABA</name>
<comment type="caution">
    <text evidence="2">The sequence shown here is derived from an EMBL/GenBank/DDBJ whole genome shotgun (WGS) entry which is preliminary data.</text>
</comment>
<keyword evidence="1" id="KW-0812">Transmembrane</keyword>
<organism evidence="2 3">
    <name type="scientific">Stylosanthes scabra</name>
    <dbReference type="NCBI Taxonomy" id="79078"/>
    <lineage>
        <taxon>Eukaryota</taxon>
        <taxon>Viridiplantae</taxon>
        <taxon>Streptophyta</taxon>
        <taxon>Embryophyta</taxon>
        <taxon>Tracheophyta</taxon>
        <taxon>Spermatophyta</taxon>
        <taxon>Magnoliopsida</taxon>
        <taxon>eudicotyledons</taxon>
        <taxon>Gunneridae</taxon>
        <taxon>Pentapetalae</taxon>
        <taxon>rosids</taxon>
        <taxon>fabids</taxon>
        <taxon>Fabales</taxon>
        <taxon>Fabaceae</taxon>
        <taxon>Papilionoideae</taxon>
        <taxon>50 kb inversion clade</taxon>
        <taxon>dalbergioids sensu lato</taxon>
        <taxon>Dalbergieae</taxon>
        <taxon>Pterocarpus clade</taxon>
        <taxon>Stylosanthes</taxon>
    </lineage>
</organism>
<accession>A0ABU6VYH0</accession>
<evidence type="ECO:0000313" key="2">
    <source>
        <dbReference type="EMBL" id="MED6178224.1"/>
    </source>
</evidence>
<dbReference type="EMBL" id="JASCZI010154944">
    <property type="protein sequence ID" value="MED6178224.1"/>
    <property type="molecule type" value="Genomic_DNA"/>
</dbReference>
<reference evidence="2 3" key="1">
    <citation type="journal article" date="2023" name="Plants (Basel)">
        <title>Bridging the Gap: Combining Genomics and Transcriptomics Approaches to Understand Stylosanthes scabra, an Orphan Legume from the Brazilian Caatinga.</title>
        <authorList>
            <person name="Ferreira-Neto J.R.C."/>
            <person name="da Silva M.D."/>
            <person name="Binneck E."/>
            <person name="de Melo N.F."/>
            <person name="da Silva R.H."/>
            <person name="de Melo A.L.T.M."/>
            <person name="Pandolfi V."/>
            <person name="Bustamante F.O."/>
            <person name="Brasileiro-Vidal A.C."/>
            <person name="Benko-Iseppon A.M."/>
        </authorList>
    </citation>
    <scope>NUCLEOTIDE SEQUENCE [LARGE SCALE GENOMIC DNA]</scope>
    <source>
        <tissue evidence="2">Leaves</tissue>
    </source>
</reference>
<feature type="transmembrane region" description="Helical" evidence="1">
    <location>
        <begin position="39"/>
        <end position="61"/>
    </location>
</feature>
<proteinExistence type="predicted"/>
<protein>
    <submittedName>
        <fullName evidence="2">Uncharacterized protein</fullName>
    </submittedName>
</protein>
<keyword evidence="1" id="KW-0472">Membrane</keyword>
<keyword evidence="1" id="KW-1133">Transmembrane helix</keyword>